<keyword evidence="4 5" id="KW-0472">Membrane</keyword>
<dbReference type="RefSeq" id="WP_130286674.1">
    <property type="nucleotide sequence ID" value="NZ_SGXE01000002.1"/>
</dbReference>
<evidence type="ECO:0000256" key="5">
    <source>
        <dbReference type="SAM" id="Phobius"/>
    </source>
</evidence>
<gene>
    <name evidence="7" type="ORF">EV197_2128</name>
</gene>
<keyword evidence="8" id="KW-1185">Reference proteome</keyword>
<evidence type="ECO:0000256" key="2">
    <source>
        <dbReference type="ARBA" id="ARBA00022692"/>
    </source>
</evidence>
<name>A0A4Q7P2H7_9FLAO</name>
<dbReference type="OrthoDB" id="5705501at2"/>
<dbReference type="SUPFAM" id="SSF50182">
    <property type="entry name" value="Sm-like ribonucleoproteins"/>
    <property type="match status" value="1"/>
</dbReference>
<dbReference type="GO" id="GO:0016020">
    <property type="term" value="C:membrane"/>
    <property type="evidence" value="ECO:0007669"/>
    <property type="project" value="UniProtKB-SubCell"/>
</dbReference>
<dbReference type="InterPro" id="IPR023408">
    <property type="entry name" value="MscS_beta-dom_sf"/>
</dbReference>
<dbReference type="InterPro" id="IPR006685">
    <property type="entry name" value="MscS_channel_2nd"/>
</dbReference>
<dbReference type="InterPro" id="IPR045275">
    <property type="entry name" value="MscS_archaea/bacteria_type"/>
</dbReference>
<evidence type="ECO:0000256" key="4">
    <source>
        <dbReference type="ARBA" id="ARBA00023136"/>
    </source>
</evidence>
<feature type="transmembrane region" description="Helical" evidence="5">
    <location>
        <begin position="6"/>
        <end position="24"/>
    </location>
</feature>
<feature type="transmembrane region" description="Helical" evidence="5">
    <location>
        <begin position="73"/>
        <end position="106"/>
    </location>
</feature>
<feature type="transmembrane region" description="Helical" evidence="5">
    <location>
        <begin position="45"/>
        <end position="67"/>
    </location>
</feature>
<dbReference type="Pfam" id="PF00924">
    <property type="entry name" value="MS_channel_2nd"/>
    <property type="match status" value="1"/>
</dbReference>
<dbReference type="Proteomes" id="UP000292262">
    <property type="component" value="Unassembled WGS sequence"/>
</dbReference>
<dbReference type="InterPro" id="IPR010920">
    <property type="entry name" value="LSM_dom_sf"/>
</dbReference>
<dbReference type="PANTHER" id="PTHR30221:SF8">
    <property type="entry name" value="SMALL-CONDUCTANCE MECHANOSENSITIVE CHANNEL"/>
    <property type="match status" value="1"/>
</dbReference>
<proteinExistence type="predicted"/>
<dbReference type="Gene3D" id="2.30.30.60">
    <property type="match status" value="1"/>
</dbReference>
<feature type="domain" description="Mechanosensitive ion channel MscS" evidence="6">
    <location>
        <begin position="94"/>
        <end position="158"/>
    </location>
</feature>
<dbReference type="AlphaFoldDB" id="A0A4Q7P2H7"/>
<evidence type="ECO:0000256" key="3">
    <source>
        <dbReference type="ARBA" id="ARBA00022989"/>
    </source>
</evidence>
<comment type="caution">
    <text evidence="7">The sequence shown here is derived from an EMBL/GenBank/DDBJ whole genome shotgun (WGS) entry which is preliminary data.</text>
</comment>
<keyword evidence="3 5" id="KW-1133">Transmembrane helix</keyword>
<reference evidence="7 8" key="1">
    <citation type="submission" date="2019-02" db="EMBL/GenBank/DDBJ databases">
        <title>Genomic Encyclopedia of Type Strains, Phase IV (KMG-IV): sequencing the most valuable type-strain genomes for metagenomic binning, comparative biology and taxonomic classification.</title>
        <authorList>
            <person name="Goeker M."/>
        </authorList>
    </citation>
    <scope>NUCLEOTIDE SEQUENCE [LARGE SCALE GENOMIC DNA]</scope>
    <source>
        <strain evidence="7 8">DSM 17196</strain>
    </source>
</reference>
<evidence type="ECO:0000256" key="1">
    <source>
        <dbReference type="ARBA" id="ARBA00004370"/>
    </source>
</evidence>
<organism evidence="7 8">
    <name type="scientific">Aquimarina brevivitae</name>
    <dbReference type="NCBI Taxonomy" id="323412"/>
    <lineage>
        <taxon>Bacteria</taxon>
        <taxon>Pseudomonadati</taxon>
        <taxon>Bacteroidota</taxon>
        <taxon>Flavobacteriia</taxon>
        <taxon>Flavobacteriales</taxon>
        <taxon>Flavobacteriaceae</taxon>
        <taxon>Aquimarina</taxon>
    </lineage>
</organism>
<sequence length="175" mass="20183">MLLYRNELLATLILLVVMVLIIFLTKRSIRRFSFIRAIEPNRRKVIYYLTNLITYGLTMAVLAVIWGVDLKEFSLFISSILAVVGIGFVAQWSILSNLTASVILFFSHPVRLGDRIRVLDKDFDWTGEVKDITSFYLFMKTDDGRNITLPTSLVIQKGIEILKKEEKQLESDFED</sequence>
<evidence type="ECO:0000259" key="6">
    <source>
        <dbReference type="Pfam" id="PF00924"/>
    </source>
</evidence>
<dbReference type="EMBL" id="SGXE01000002">
    <property type="protein sequence ID" value="RZS93548.1"/>
    <property type="molecule type" value="Genomic_DNA"/>
</dbReference>
<keyword evidence="2 5" id="KW-0812">Transmembrane</keyword>
<comment type="subcellular location">
    <subcellularLocation>
        <location evidence="1">Membrane</location>
    </subcellularLocation>
</comment>
<evidence type="ECO:0000313" key="8">
    <source>
        <dbReference type="Proteomes" id="UP000292262"/>
    </source>
</evidence>
<protein>
    <submittedName>
        <fullName evidence="7">Mechanosensitive ion channel-like protein</fullName>
    </submittedName>
</protein>
<dbReference type="GO" id="GO:0008381">
    <property type="term" value="F:mechanosensitive monoatomic ion channel activity"/>
    <property type="evidence" value="ECO:0007669"/>
    <property type="project" value="InterPro"/>
</dbReference>
<accession>A0A4Q7P2H7</accession>
<dbReference type="PANTHER" id="PTHR30221">
    <property type="entry name" value="SMALL-CONDUCTANCE MECHANOSENSITIVE CHANNEL"/>
    <property type="match status" value="1"/>
</dbReference>
<evidence type="ECO:0000313" key="7">
    <source>
        <dbReference type="EMBL" id="RZS93548.1"/>
    </source>
</evidence>